<name>A0A9X1Z696_9GAMM</name>
<proteinExistence type="predicted"/>
<evidence type="ECO:0000259" key="2">
    <source>
        <dbReference type="Pfam" id="PF25302"/>
    </source>
</evidence>
<sequence length="689" mass="78150">MKKLFFALSLYLASSFVWADTNINIKSATASSVCPADSASYEPQNAIDNKSSTAWFPKRTRKANQGEWIKLEFAEPSIISGVDIINGWVESKNNWLHNSRVKSAVITLSSGVTQSITLKDVMSVQHFSVPESEATWLKITIEDIYPGNVWNQESGLTQISVLGTTKEQIRLAALRKEKAAEKAKLEKLDAKKQAQAKARYLIELQNTLDEKTATLSRADFLIEASDLFKSETYPEAKDIISQHIGDLLQATLNKHSQTNDPLALMSAYDGYRISVFEKAHHDLIFLLFKTAFEIDFEKAKKDKSSDHLLAMYKRYGSYYDENPYSQLVDLALSIDMKNAEQGLIEDPVVSLLSKYQDLVFEESQQARYQDLIGVVLSKKLKTMTNSEQVSEFLNAFEDIELNVANKKLINNHIFNLSGIRFRETFREGKIGERYVPVISKSQSYNETRYINGVALNETKFNDYTEGGYDESRFGFTAVYQLFNESAQTYLVDVEISATVSNTEYKKKSSWSGPDRNVQVKKNNVLVKKLTYVLKANSELKDQIIVGEKKPSDFMVSVVNITPVDNEWFNKLSVAMEGDDIGLTTEYFFDDKALFWKPDVAANLARQVYMSLDKTIITGDKFDRDFKSPVQVVFTNNTEIAITLTYKSNFMEQARTVNIKGNSEFKDTVTALGRNKDDLKVTVEMLEPWL</sequence>
<reference evidence="3" key="1">
    <citation type="submission" date="2022-01" db="EMBL/GenBank/DDBJ databases">
        <title>Whole genome-based taxonomy of the Shewanellaceae.</title>
        <authorList>
            <person name="Martin-Rodriguez A.J."/>
        </authorList>
    </citation>
    <scope>NUCLEOTIDE SEQUENCE</scope>
    <source>
        <strain evidence="3">DSM 23803</strain>
    </source>
</reference>
<evidence type="ECO:0000256" key="1">
    <source>
        <dbReference type="SAM" id="SignalP"/>
    </source>
</evidence>
<dbReference type="RefSeq" id="WP_188926776.1">
    <property type="nucleotide sequence ID" value="NZ_BMQI01000055.1"/>
</dbReference>
<dbReference type="Pfam" id="PF25302">
    <property type="entry name" value="NADase_transloc"/>
    <property type="match status" value="1"/>
</dbReference>
<gene>
    <name evidence="3" type="ORF">L2749_14675</name>
</gene>
<evidence type="ECO:0000313" key="4">
    <source>
        <dbReference type="Proteomes" id="UP001139408"/>
    </source>
</evidence>
<comment type="caution">
    <text evidence="3">The sequence shown here is derived from an EMBL/GenBank/DDBJ whole genome shotgun (WGS) entry which is preliminary data.</text>
</comment>
<dbReference type="InterPro" id="IPR008979">
    <property type="entry name" value="Galactose-bd-like_sf"/>
</dbReference>
<accession>A0A9X1Z696</accession>
<organism evidence="3 4">
    <name type="scientific">Shewanella algicola</name>
    <dbReference type="NCBI Taxonomy" id="640633"/>
    <lineage>
        <taxon>Bacteria</taxon>
        <taxon>Pseudomonadati</taxon>
        <taxon>Pseudomonadota</taxon>
        <taxon>Gammaproteobacteria</taxon>
        <taxon>Alteromonadales</taxon>
        <taxon>Shewanellaceae</taxon>
        <taxon>Shewanella</taxon>
    </lineage>
</organism>
<dbReference type="SUPFAM" id="SSF49785">
    <property type="entry name" value="Galactose-binding domain-like"/>
    <property type="match status" value="1"/>
</dbReference>
<keyword evidence="1" id="KW-0732">Signal</keyword>
<feature type="chain" id="PRO_5040953851" evidence="1">
    <location>
        <begin position="20"/>
        <end position="689"/>
    </location>
</feature>
<dbReference type="NCBIfam" id="NF047619">
    <property type="entry name" value="NADase_discoid"/>
    <property type="match status" value="1"/>
</dbReference>
<dbReference type="AlphaFoldDB" id="A0A9X1Z696"/>
<feature type="signal peptide" evidence="1">
    <location>
        <begin position="1"/>
        <end position="19"/>
    </location>
</feature>
<feature type="domain" description="NAD glycohydrolase translocation F5/8 type C" evidence="2">
    <location>
        <begin position="25"/>
        <end position="152"/>
    </location>
</feature>
<dbReference type="Proteomes" id="UP001139408">
    <property type="component" value="Unassembled WGS sequence"/>
</dbReference>
<protein>
    <submittedName>
        <fullName evidence="3">Discoidin domain-containing protein</fullName>
    </submittedName>
</protein>
<evidence type="ECO:0000313" key="3">
    <source>
        <dbReference type="EMBL" id="MCL1106485.1"/>
    </source>
</evidence>
<dbReference type="Gene3D" id="2.60.120.260">
    <property type="entry name" value="Galactose-binding domain-like"/>
    <property type="match status" value="1"/>
</dbReference>
<dbReference type="InterPro" id="IPR057561">
    <property type="entry name" value="NADase_transloc"/>
</dbReference>
<dbReference type="EMBL" id="JAKILJ010000034">
    <property type="protein sequence ID" value="MCL1106485.1"/>
    <property type="molecule type" value="Genomic_DNA"/>
</dbReference>
<keyword evidence="4" id="KW-1185">Reference proteome</keyword>